<dbReference type="InterPro" id="IPR010985">
    <property type="entry name" value="Ribbon_hlx_hlx"/>
</dbReference>
<evidence type="ECO:0000256" key="1">
    <source>
        <dbReference type="SAM" id="MobiDB-lite"/>
    </source>
</evidence>
<dbReference type="Proteomes" id="UP001205861">
    <property type="component" value="Unassembled WGS sequence"/>
</dbReference>
<sequence length="94" mass="10675">MSTTTLKLPDEVKQRAVKAAQELGISPHAFMVDAIRQATDAVEQRSQFVAHALAARDEMRQSGRGHDADEVRTYLRTRISDKQTPRPDTKTWRK</sequence>
<dbReference type="SUPFAM" id="SSF47598">
    <property type="entry name" value="Ribbon-helix-helix"/>
    <property type="match status" value="1"/>
</dbReference>
<dbReference type="RefSeq" id="WP_258857063.1">
    <property type="nucleotide sequence ID" value="NZ_JANUGV010000003.1"/>
</dbReference>
<feature type="region of interest" description="Disordered" evidence="1">
    <location>
        <begin position="75"/>
        <end position="94"/>
    </location>
</feature>
<name>A0ABT2BMX6_9BURK</name>
<protein>
    <submittedName>
        <fullName evidence="2">Ribbon-helix-helix domain-containing protein</fullName>
    </submittedName>
</protein>
<dbReference type="EMBL" id="JANUGV010000003">
    <property type="protein sequence ID" value="MCS0609420.1"/>
    <property type="molecule type" value="Genomic_DNA"/>
</dbReference>
<gene>
    <name evidence="2" type="ORF">NX773_14715</name>
</gene>
<organism evidence="2 3">
    <name type="scientific">Massilia solisilvae</name>
    <dbReference type="NCBI Taxonomy" id="1811225"/>
    <lineage>
        <taxon>Bacteria</taxon>
        <taxon>Pseudomonadati</taxon>
        <taxon>Pseudomonadota</taxon>
        <taxon>Betaproteobacteria</taxon>
        <taxon>Burkholderiales</taxon>
        <taxon>Oxalobacteraceae</taxon>
        <taxon>Telluria group</taxon>
        <taxon>Massilia</taxon>
    </lineage>
</organism>
<accession>A0ABT2BMX6</accession>
<comment type="caution">
    <text evidence="2">The sequence shown here is derived from an EMBL/GenBank/DDBJ whole genome shotgun (WGS) entry which is preliminary data.</text>
</comment>
<dbReference type="CDD" id="cd21631">
    <property type="entry name" value="RHH_CopG_NikR-like"/>
    <property type="match status" value="1"/>
</dbReference>
<keyword evidence="3" id="KW-1185">Reference proteome</keyword>
<proteinExistence type="predicted"/>
<evidence type="ECO:0000313" key="2">
    <source>
        <dbReference type="EMBL" id="MCS0609420.1"/>
    </source>
</evidence>
<evidence type="ECO:0000313" key="3">
    <source>
        <dbReference type="Proteomes" id="UP001205861"/>
    </source>
</evidence>
<reference evidence="2 3" key="1">
    <citation type="submission" date="2022-08" db="EMBL/GenBank/DDBJ databases">
        <title>Reclassification of Massilia species as members of the genera Telluria, Duganella, Pseudoduganella, Mokoshia gen. nov. and Zemynaea gen. nov. using orthogonal and non-orthogonal genome-based approaches.</title>
        <authorList>
            <person name="Bowman J.P."/>
        </authorList>
    </citation>
    <scope>NUCLEOTIDE SEQUENCE [LARGE SCALE GENOMIC DNA]</scope>
    <source>
        <strain evidence="2 3">JCM 31607</strain>
    </source>
</reference>